<protein>
    <submittedName>
        <fullName evidence="1">Uncharacterized protein</fullName>
    </submittedName>
</protein>
<dbReference type="Proteomes" id="UP000759246">
    <property type="component" value="Unassembled WGS sequence"/>
</dbReference>
<comment type="caution">
    <text evidence="1">The sequence shown here is derived from an EMBL/GenBank/DDBJ whole genome shotgun (WGS) entry which is preliminary data.</text>
</comment>
<sequence>MDWDDLYGESWELYKKIGNTILSVFVGTDAGFTTDTKYLRLMQRGTVVRLAGKCYIFCIKEGALRGNGCWVDGFGETFTPLEFLAEIDDASGVGHFPWLIHSDGHNR</sequence>
<gene>
    <name evidence="1" type="ORF">HXK09_00070</name>
</gene>
<name>A0A929RNC6_9ACTO</name>
<proteinExistence type="predicted"/>
<dbReference type="AlphaFoldDB" id="A0A929RNC6"/>
<reference evidence="1" key="1">
    <citation type="submission" date="2020-04" db="EMBL/GenBank/DDBJ databases">
        <title>Deep metagenomics examines the oral microbiome during advanced dental caries in children, revealing novel taxa and co-occurrences with host molecules.</title>
        <authorList>
            <person name="Baker J.L."/>
            <person name="Morton J.T."/>
            <person name="Dinis M."/>
            <person name="Alvarez R."/>
            <person name="Tran N.C."/>
            <person name="Knight R."/>
            <person name="Edlund A."/>
        </authorList>
    </citation>
    <scope>NUCLEOTIDE SEQUENCE</scope>
    <source>
        <strain evidence="1">JCVI_30_bin.13</strain>
    </source>
</reference>
<evidence type="ECO:0000313" key="2">
    <source>
        <dbReference type="Proteomes" id="UP000759246"/>
    </source>
</evidence>
<evidence type="ECO:0000313" key="1">
    <source>
        <dbReference type="EMBL" id="MBF0965574.1"/>
    </source>
</evidence>
<dbReference type="EMBL" id="JABZGF010000001">
    <property type="protein sequence ID" value="MBF0965574.1"/>
    <property type="molecule type" value="Genomic_DNA"/>
</dbReference>
<accession>A0A929RNC6</accession>
<organism evidence="1 2">
    <name type="scientific">Actinomyces bouchesdurhonensis</name>
    <dbReference type="NCBI Taxonomy" id="1852361"/>
    <lineage>
        <taxon>Bacteria</taxon>
        <taxon>Bacillati</taxon>
        <taxon>Actinomycetota</taxon>
        <taxon>Actinomycetes</taxon>
        <taxon>Actinomycetales</taxon>
        <taxon>Actinomycetaceae</taxon>
        <taxon>Actinomyces</taxon>
    </lineage>
</organism>